<dbReference type="Proteomes" id="UP000002430">
    <property type="component" value="Plasmid 3"/>
</dbReference>
<evidence type="ECO:0000313" key="3">
    <source>
        <dbReference type="Proteomes" id="UP000002430"/>
    </source>
</evidence>
<dbReference type="Pfam" id="PF08241">
    <property type="entry name" value="Methyltransf_11"/>
    <property type="match status" value="1"/>
</dbReference>
<feature type="domain" description="Methyltransferase type 11" evidence="1">
    <location>
        <begin position="77"/>
        <end position="139"/>
    </location>
</feature>
<dbReference type="AlphaFoldDB" id="Q1MNM7"/>
<keyword evidence="3" id="KW-1185">Reference proteome</keyword>
<dbReference type="InterPro" id="IPR013216">
    <property type="entry name" value="Methyltransf_11"/>
</dbReference>
<name>Q1MNM7_LAWIP</name>
<geneLocation type="plasmid" evidence="3">
    <name>pLaw3</name>
</geneLocation>
<dbReference type="CDD" id="cd02440">
    <property type="entry name" value="AdoMet_MTases"/>
    <property type="match status" value="1"/>
</dbReference>
<dbReference type="OrthoDB" id="5363250at2"/>
<evidence type="ECO:0000313" key="2">
    <source>
        <dbReference type="EMBL" id="CAJ54056.1"/>
    </source>
</evidence>
<dbReference type="InterPro" id="IPR029063">
    <property type="entry name" value="SAM-dependent_MTases_sf"/>
</dbReference>
<dbReference type="Gene3D" id="3.40.50.150">
    <property type="entry name" value="Vaccinia Virus protein VP39"/>
    <property type="match status" value="1"/>
</dbReference>
<protein>
    <submittedName>
        <fullName evidence="2">NA</fullName>
    </submittedName>
</protein>
<keyword evidence="2" id="KW-0614">Plasmid</keyword>
<dbReference type="SUPFAM" id="SSF53335">
    <property type="entry name" value="S-adenosyl-L-methionine-dependent methyltransferases"/>
    <property type="match status" value="1"/>
</dbReference>
<dbReference type="GO" id="GO:0008757">
    <property type="term" value="F:S-adenosylmethionine-dependent methyltransferase activity"/>
    <property type="evidence" value="ECO:0007669"/>
    <property type="project" value="InterPro"/>
</dbReference>
<sequence length="218" mass="25586">MSRVSLIHGIDYNLPLSFLSNISFNIRKRIFKRLKSYIDFSSLEHVLDIGVTSYKDNAESNFFEKLFPYPEKIVALSKQNASWLEKEYSGLKFVYGDGCKLPFNDNTFDLVFSSAVIEHTGCTSQQQSFINECYRVAKKYVFLTTPNRWHPLEFHSLLPLIHWLPKPLHRKLLNLLGYKELSQEQHLNLLSTKELKNLCNQLQHIYIYKSCKILRLSF</sequence>
<dbReference type="EMBL" id="AM180255">
    <property type="protein sequence ID" value="CAJ54056.1"/>
    <property type="molecule type" value="Genomic_DNA"/>
</dbReference>
<gene>
    <name evidence="2" type="ordered locus">LIC104</name>
</gene>
<reference evidence="2 3" key="1">
    <citation type="submission" date="2005-11" db="EMBL/GenBank/DDBJ databases">
        <title>The complete genome sequence of Lawsonia intracellularis: the causative agent of proliferative enteropathy.</title>
        <authorList>
            <person name="Kaur K."/>
            <person name="Zhang Q."/>
            <person name="Beckler D."/>
            <person name="Munir S."/>
            <person name="Li L."/>
            <person name="Kinsley K."/>
            <person name="Herron L."/>
            <person name="Peterson A."/>
            <person name="May B."/>
            <person name="Singh S."/>
            <person name="Gebhart C."/>
            <person name="Kapur V."/>
        </authorList>
    </citation>
    <scope>NUCLEOTIDE SEQUENCE [LARGE SCALE GENOMIC DNA]</scope>
    <source>
        <strain evidence="2 3">PHE/MN1-00</strain>
        <plasmid evidence="3">pLaw3</plasmid>
    </source>
</reference>
<accession>Q1MNM7</accession>
<dbReference type="HOGENOM" id="CLU_103724_0_0_7"/>
<proteinExistence type="predicted"/>
<dbReference type="KEGG" id="lip:LIC104"/>
<evidence type="ECO:0000259" key="1">
    <source>
        <dbReference type="Pfam" id="PF08241"/>
    </source>
</evidence>
<dbReference type="RefSeq" id="WP_011527423.1">
    <property type="nucleotide sequence ID" value="NC_008014.1"/>
</dbReference>
<organism evidence="2 3">
    <name type="scientific">Lawsonia intracellularis (strain PHE/MN1-00)</name>
    <dbReference type="NCBI Taxonomy" id="363253"/>
    <lineage>
        <taxon>Bacteria</taxon>
        <taxon>Pseudomonadati</taxon>
        <taxon>Thermodesulfobacteriota</taxon>
        <taxon>Desulfovibrionia</taxon>
        <taxon>Desulfovibrionales</taxon>
        <taxon>Desulfovibrionaceae</taxon>
        <taxon>Lawsonia</taxon>
    </lineage>
</organism>